<evidence type="ECO:0000259" key="3">
    <source>
        <dbReference type="Pfam" id="PF02826"/>
    </source>
</evidence>
<dbReference type="Pfam" id="PF02826">
    <property type="entry name" value="2-Hacid_dh_C"/>
    <property type="match status" value="1"/>
</dbReference>
<dbReference type="GO" id="GO:0051287">
    <property type="term" value="F:NAD binding"/>
    <property type="evidence" value="ECO:0007669"/>
    <property type="project" value="InterPro"/>
</dbReference>
<dbReference type="HOGENOM" id="CLU_019796_1_3_5"/>
<dbReference type="AlphaFoldDB" id="Q11GX7"/>
<dbReference type="OrthoDB" id="9793626at2"/>
<protein>
    <submittedName>
        <fullName evidence="4">D-isomer specific 2-hydroxyacid dehydrogenase, NAD-binding protein</fullName>
    </submittedName>
</protein>
<evidence type="ECO:0000256" key="2">
    <source>
        <dbReference type="ARBA" id="ARBA00023027"/>
    </source>
</evidence>
<evidence type="ECO:0000313" key="4">
    <source>
        <dbReference type="EMBL" id="ABG63348.1"/>
    </source>
</evidence>
<dbReference type="GO" id="GO:0016491">
    <property type="term" value="F:oxidoreductase activity"/>
    <property type="evidence" value="ECO:0007669"/>
    <property type="project" value="UniProtKB-KW"/>
</dbReference>
<proteinExistence type="predicted"/>
<dbReference type="Gene3D" id="3.40.50.720">
    <property type="entry name" value="NAD(P)-binding Rossmann-like Domain"/>
    <property type="match status" value="2"/>
</dbReference>
<evidence type="ECO:0000256" key="1">
    <source>
        <dbReference type="ARBA" id="ARBA00023002"/>
    </source>
</evidence>
<dbReference type="CDD" id="cd12165">
    <property type="entry name" value="2-Hacid_dh_6"/>
    <property type="match status" value="1"/>
</dbReference>
<gene>
    <name evidence="4" type="ordered locus">Meso_1955</name>
</gene>
<dbReference type="SUPFAM" id="SSF51735">
    <property type="entry name" value="NAD(P)-binding Rossmann-fold domains"/>
    <property type="match status" value="1"/>
</dbReference>
<accession>Q11GX7</accession>
<dbReference type="eggNOG" id="COG0111">
    <property type="taxonomic scope" value="Bacteria"/>
</dbReference>
<dbReference type="EMBL" id="CP000390">
    <property type="protein sequence ID" value="ABG63348.1"/>
    <property type="molecule type" value="Genomic_DNA"/>
</dbReference>
<keyword evidence="2" id="KW-0520">NAD</keyword>
<sequence length="334" mass="36530">MRVLVDWDIPPVEQTVIDAWPAGIEVIEGGSKLTVEEKLKLAPSIDVQTGLMRVINRPFIDAATRLKLVHMTGHGVDLLMRNGIPDLMQQRGIRIATAHAGDIPIAEYAIMAMVMLSRQVLRSHAALTSRGKWESQRGPELFGSTLCIVGFGSIGKATAVRARAFGMQVGMVTLHPERHEDHDLAFAHTYADIDKALAVSDYVLVTAPLTSITNGLMDAGRFAAMKPGSYLVCITRGPLIVERALYEALQSGHLAGAAMDGWWREEEDGTGRDGYPADLPLHQFNMLMTPHNSGTTFGTRQRAIRLIGDNIGRLMRGEPLINEVAPHDLKKMAV</sequence>
<dbReference type="InterPro" id="IPR036291">
    <property type="entry name" value="NAD(P)-bd_dom_sf"/>
</dbReference>
<dbReference type="STRING" id="266779.Meso_1955"/>
<organism evidence="4">
    <name type="scientific">Chelativorans sp. (strain BNC1)</name>
    <dbReference type="NCBI Taxonomy" id="266779"/>
    <lineage>
        <taxon>Bacteria</taxon>
        <taxon>Pseudomonadati</taxon>
        <taxon>Pseudomonadota</taxon>
        <taxon>Alphaproteobacteria</taxon>
        <taxon>Hyphomicrobiales</taxon>
        <taxon>Phyllobacteriaceae</taxon>
        <taxon>Chelativorans</taxon>
    </lineage>
</organism>
<dbReference type="InterPro" id="IPR006140">
    <property type="entry name" value="D-isomer_DH_NAD-bd"/>
</dbReference>
<dbReference type="PANTHER" id="PTHR43333:SF1">
    <property type="entry name" value="D-ISOMER SPECIFIC 2-HYDROXYACID DEHYDROGENASE NAD-BINDING DOMAIN-CONTAINING PROTEIN"/>
    <property type="match status" value="1"/>
</dbReference>
<reference evidence="4" key="1">
    <citation type="submission" date="2006-06" db="EMBL/GenBank/DDBJ databases">
        <title>Complete sequence of chromosome of Chelativorans sp. BNC1.</title>
        <authorList>
            <consortium name="US DOE Joint Genome Institute"/>
            <person name="Copeland A."/>
            <person name="Lucas S."/>
            <person name="Lapidus A."/>
            <person name="Barry K."/>
            <person name="Detter J.C."/>
            <person name="Glavina del Rio T."/>
            <person name="Hammon N."/>
            <person name="Israni S."/>
            <person name="Dalin E."/>
            <person name="Tice H."/>
            <person name="Pitluck S."/>
            <person name="Chertkov O."/>
            <person name="Brettin T."/>
            <person name="Bruce D."/>
            <person name="Han C."/>
            <person name="Tapia R."/>
            <person name="Gilna P."/>
            <person name="Schmutz J."/>
            <person name="Larimer F."/>
            <person name="Land M."/>
            <person name="Hauser L."/>
            <person name="Kyrpides N."/>
            <person name="Mikhailova N."/>
            <person name="Richardson P."/>
        </authorList>
    </citation>
    <scope>NUCLEOTIDE SEQUENCE</scope>
    <source>
        <strain evidence="4">BNC1</strain>
    </source>
</reference>
<dbReference type="KEGG" id="mes:Meso_1955"/>
<name>Q11GX7_CHESB</name>
<dbReference type="PANTHER" id="PTHR43333">
    <property type="entry name" value="2-HACID_DH_C DOMAIN-CONTAINING PROTEIN"/>
    <property type="match status" value="1"/>
</dbReference>
<dbReference type="SUPFAM" id="SSF52283">
    <property type="entry name" value="Formate/glycerate dehydrogenase catalytic domain-like"/>
    <property type="match status" value="1"/>
</dbReference>
<feature type="domain" description="D-isomer specific 2-hydroxyacid dehydrogenase NAD-binding" evidence="3">
    <location>
        <begin position="110"/>
        <end position="292"/>
    </location>
</feature>
<keyword evidence="1" id="KW-0560">Oxidoreductase</keyword>